<dbReference type="GO" id="GO:0016740">
    <property type="term" value="F:transferase activity"/>
    <property type="evidence" value="ECO:0007669"/>
    <property type="project" value="UniProtKB-KW"/>
</dbReference>
<organism evidence="1 2">
    <name type="scientific">Desulfosporosinus hippei DSM 8344</name>
    <dbReference type="NCBI Taxonomy" id="1121419"/>
    <lineage>
        <taxon>Bacteria</taxon>
        <taxon>Bacillati</taxon>
        <taxon>Bacillota</taxon>
        <taxon>Clostridia</taxon>
        <taxon>Eubacteriales</taxon>
        <taxon>Desulfitobacteriaceae</taxon>
        <taxon>Desulfosporosinus</taxon>
    </lineage>
</organism>
<dbReference type="OrthoDB" id="9773927at2"/>
<dbReference type="AlphaFoldDB" id="A0A1G8H1S2"/>
<evidence type="ECO:0000313" key="1">
    <source>
        <dbReference type="EMBL" id="SDI00574.1"/>
    </source>
</evidence>
<dbReference type="RefSeq" id="WP_092334960.1">
    <property type="nucleotide sequence ID" value="NZ_FNCP01000024.1"/>
</dbReference>
<dbReference type="Proteomes" id="UP000198656">
    <property type="component" value="Unassembled WGS sequence"/>
</dbReference>
<name>A0A1G8H1S2_9FIRM</name>
<accession>A0A1G8H1S2</accession>
<dbReference type="InterPro" id="IPR039498">
    <property type="entry name" value="NTP_transf_5"/>
</dbReference>
<protein>
    <submittedName>
        <fullName evidence="1">Uncharacterized nucleotidyltransferase</fullName>
    </submittedName>
</protein>
<dbReference type="Pfam" id="PF14907">
    <property type="entry name" value="NTP_transf_5"/>
    <property type="match status" value="1"/>
</dbReference>
<proteinExistence type="predicted"/>
<reference evidence="2" key="1">
    <citation type="submission" date="2016-10" db="EMBL/GenBank/DDBJ databases">
        <authorList>
            <person name="Varghese N."/>
            <person name="Submissions S."/>
        </authorList>
    </citation>
    <scope>NUCLEOTIDE SEQUENCE [LARGE SCALE GENOMIC DNA]</scope>
    <source>
        <strain evidence="2">DSM 8344</strain>
    </source>
</reference>
<dbReference type="EMBL" id="FNCP01000024">
    <property type="protein sequence ID" value="SDI00574.1"/>
    <property type="molecule type" value="Genomic_DNA"/>
</dbReference>
<keyword evidence="1" id="KW-0808">Transferase</keyword>
<evidence type="ECO:0000313" key="2">
    <source>
        <dbReference type="Proteomes" id="UP000198656"/>
    </source>
</evidence>
<dbReference type="STRING" id="1121419.SAMN05443529_12422"/>
<keyword evidence="2" id="KW-1185">Reference proteome</keyword>
<gene>
    <name evidence="1" type="ORF">SAMN05443529_12422</name>
</gene>
<dbReference type="Gene3D" id="3.30.460.40">
    <property type="match status" value="1"/>
</dbReference>
<sequence>MTKTQAQLLSLLKLSINGDAPDNEIFSSLDGEELLMLALQQNVYAFLYSTLNQYRKELNLSEPIMSRWKDYTLHMAIRQLGMLSEIKTILALFESNEIPVISVKGLALKQLYPQPELRNMGDIDLLIREKDISRAIDMLKALDYHPNPKDLNNPRYMHIGMKKMGSFSVELHRTLWHPTIMKTKDDQLWLDHIWQHKRQATMEGWQFSALAPEDELINLIVHLARHVMESDAQLRQLGDIVLFLNRYEKVLDFTYIEQIINLFELSSFYQNLLLTCHDYLGLRLPADSPKVNENKSEVMLKLIFSSLNTLSNNPSESRLSFLSGILAIVKRIPWITRTVRFCRVKAYYQRSIGLYIKY</sequence>